<dbReference type="OrthoDB" id="9799947at2"/>
<keyword evidence="1" id="KW-0732">Signal</keyword>
<keyword evidence="3" id="KW-1185">Reference proteome</keyword>
<comment type="caution">
    <text evidence="2">The sequence shown here is derived from an EMBL/GenBank/DDBJ whole genome shotgun (WGS) entry which is preliminary data.</text>
</comment>
<accession>A0A366FRQ8</accession>
<evidence type="ECO:0000256" key="1">
    <source>
        <dbReference type="SAM" id="SignalP"/>
    </source>
</evidence>
<name>A0A366FRQ8_9HYPH</name>
<evidence type="ECO:0008006" key="4">
    <source>
        <dbReference type="Google" id="ProtNLM"/>
    </source>
</evidence>
<evidence type="ECO:0000313" key="2">
    <source>
        <dbReference type="EMBL" id="RBP17298.1"/>
    </source>
</evidence>
<feature type="chain" id="PRO_5016712477" description="DUF5666 domain-containing protein" evidence="1">
    <location>
        <begin position="22"/>
        <end position="203"/>
    </location>
</feature>
<feature type="signal peptide" evidence="1">
    <location>
        <begin position="1"/>
        <end position="21"/>
    </location>
</feature>
<sequence>MKPARFALLALLPLFPPPAGAQTQPTAVARGAIERVSPDGATLVTRTRDGREQTIRLGDASTVTLVLSATLADVKPGAFIGVAAVPGDGGALKAMEVHIFPESMRGTGEGHRPFDLAPGSTMTNGAVAARVDGVGGASVTVTYNGGQQVIAVDPGAPIVSFAPGARADLKPGAAVVARGPREGDGTIDAMRILVGKDGLVPPL</sequence>
<dbReference type="RefSeq" id="WP_113887918.1">
    <property type="nucleotide sequence ID" value="NZ_QNRK01000003.1"/>
</dbReference>
<dbReference type="AlphaFoldDB" id="A0A366FRQ8"/>
<evidence type="ECO:0000313" key="3">
    <source>
        <dbReference type="Proteomes" id="UP000253529"/>
    </source>
</evidence>
<protein>
    <recommendedName>
        <fullName evidence="4">DUF5666 domain-containing protein</fullName>
    </recommendedName>
</protein>
<proteinExistence type="predicted"/>
<gene>
    <name evidence="2" type="ORF">DFR50_103185</name>
</gene>
<organism evidence="2 3">
    <name type="scientific">Roseiarcus fermentans</name>
    <dbReference type="NCBI Taxonomy" id="1473586"/>
    <lineage>
        <taxon>Bacteria</taxon>
        <taxon>Pseudomonadati</taxon>
        <taxon>Pseudomonadota</taxon>
        <taxon>Alphaproteobacteria</taxon>
        <taxon>Hyphomicrobiales</taxon>
        <taxon>Roseiarcaceae</taxon>
        <taxon>Roseiarcus</taxon>
    </lineage>
</organism>
<dbReference type="EMBL" id="QNRK01000003">
    <property type="protein sequence ID" value="RBP17298.1"/>
    <property type="molecule type" value="Genomic_DNA"/>
</dbReference>
<dbReference type="Proteomes" id="UP000253529">
    <property type="component" value="Unassembled WGS sequence"/>
</dbReference>
<reference evidence="2 3" key="1">
    <citation type="submission" date="2018-06" db="EMBL/GenBank/DDBJ databases">
        <title>Genomic Encyclopedia of Type Strains, Phase IV (KMG-IV): sequencing the most valuable type-strain genomes for metagenomic binning, comparative biology and taxonomic classification.</title>
        <authorList>
            <person name="Goeker M."/>
        </authorList>
    </citation>
    <scope>NUCLEOTIDE SEQUENCE [LARGE SCALE GENOMIC DNA]</scope>
    <source>
        <strain evidence="2 3">DSM 24875</strain>
    </source>
</reference>